<keyword evidence="2" id="KW-1185">Reference proteome</keyword>
<organism evidence="1 2">
    <name type="scientific">Racocetra persica</name>
    <dbReference type="NCBI Taxonomy" id="160502"/>
    <lineage>
        <taxon>Eukaryota</taxon>
        <taxon>Fungi</taxon>
        <taxon>Fungi incertae sedis</taxon>
        <taxon>Mucoromycota</taxon>
        <taxon>Glomeromycotina</taxon>
        <taxon>Glomeromycetes</taxon>
        <taxon>Diversisporales</taxon>
        <taxon>Gigasporaceae</taxon>
        <taxon>Racocetra</taxon>
    </lineage>
</organism>
<name>A0ACA9KI22_9GLOM</name>
<evidence type="ECO:0000313" key="2">
    <source>
        <dbReference type="Proteomes" id="UP000789920"/>
    </source>
</evidence>
<gene>
    <name evidence="1" type="ORF">RPERSI_LOCUS716</name>
</gene>
<accession>A0ACA9KI22</accession>
<evidence type="ECO:0000313" key="1">
    <source>
        <dbReference type="EMBL" id="CAG8474370.1"/>
    </source>
</evidence>
<sequence length="181" mass="19261">MSTSTNSKPTTPVVASTLETETTGPFTINESDIYFEKDVFSHTLKYTTGFGAFGLLISAVQNALSRHEYGATGVITRTGKTITGYALIGGIFAGTESILANARKTDDWVNGAVAGCTAGLTAGIRARSYPVAFGACFGMATVMSVYEWAGQWKGLTLGMTDVSISLNIMERGILVNQMFRE</sequence>
<comment type="caution">
    <text evidence="1">The sequence shown here is derived from an EMBL/GenBank/DDBJ whole genome shotgun (WGS) entry which is preliminary data.</text>
</comment>
<dbReference type="Proteomes" id="UP000789920">
    <property type="component" value="Unassembled WGS sequence"/>
</dbReference>
<proteinExistence type="predicted"/>
<protein>
    <submittedName>
        <fullName evidence="1">28195_t:CDS:1</fullName>
    </submittedName>
</protein>
<reference evidence="1" key="1">
    <citation type="submission" date="2021-06" db="EMBL/GenBank/DDBJ databases">
        <authorList>
            <person name="Kallberg Y."/>
            <person name="Tangrot J."/>
            <person name="Rosling A."/>
        </authorList>
    </citation>
    <scope>NUCLEOTIDE SEQUENCE</scope>
    <source>
        <strain evidence="1">MA461A</strain>
    </source>
</reference>
<dbReference type="EMBL" id="CAJVQC010000567">
    <property type="protein sequence ID" value="CAG8474370.1"/>
    <property type="molecule type" value="Genomic_DNA"/>
</dbReference>